<comment type="caution">
    <text evidence="1">The sequence shown here is derived from an EMBL/GenBank/DDBJ whole genome shotgun (WGS) entry which is preliminary data.</text>
</comment>
<dbReference type="Proteomes" id="UP000824120">
    <property type="component" value="Chromosome 5"/>
</dbReference>
<dbReference type="AlphaFoldDB" id="A0A9J5Z695"/>
<accession>A0A9J5Z695</accession>
<sequence>MKGLPALGSFDHENGRFCPWEPTGSITKVLADIYENFWQKSRQNFDHQKSKEYSIRKSTKWGTSMEYFGKNHVEILDHQKSMDYSTRKLAKYGVYLL</sequence>
<evidence type="ECO:0000313" key="1">
    <source>
        <dbReference type="EMBL" id="KAG5607749.1"/>
    </source>
</evidence>
<dbReference type="EMBL" id="JACXVP010000005">
    <property type="protein sequence ID" value="KAG5607749.1"/>
    <property type="molecule type" value="Genomic_DNA"/>
</dbReference>
<name>A0A9J5Z695_SOLCO</name>
<evidence type="ECO:0000313" key="2">
    <source>
        <dbReference type="Proteomes" id="UP000824120"/>
    </source>
</evidence>
<proteinExistence type="predicted"/>
<protein>
    <submittedName>
        <fullName evidence="1">Uncharacterized protein</fullName>
    </submittedName>
</protein>
<reference evidence="1 2" key="1">
    <citation type="submission" date="2020-09" db="EMBL/GenBank/DDBJ databases">
        <title>De no assembly of potato wild relative species, Solanum commersonii.</title>
        <authorList>
            <person name="Cho K."/>
        </authorList>
    </citation>
    <scope>NUCLEOTIDE SEQUENCE [LARGE SCALE GENOMIC DNA]</scope>
    <source>
        <strain evidence="1">LZ3.2</strain>
        <tissue evidence="1">Leaf</tissue>
    </source>
</reference>
<organism evidence="1 2">
    <name type="scientific">Solanum commersonii</name>
    <name type="common">Commerson's wild potato</name>
    <name type="synonym">Commerson's nightshade</name>
    <dbReference type="NCBI Taxonomy" id="4109"/>
    <lineage>
        <taxon>Eukaryota</taxon>
        <taxon>Viridiplantae</taxon>
        <taxon>Streptophyta</taxon>
        <taxon>Embryophyta</taxon>
        <taxon>Tracheophyta</taxon>
        <taxon>Spermatophyta</taxon>
        <taxon>Magnoliopsida</taxon>
        <taxon>eudicotyledons</taxon>
        <taxon>Gunneridae</taxon>
        <taxon>Pentapetalae</taxon>
        <taxon>asterids</taxon>
        <taxon>lamiids</taxon>
        <taxon>Solanales</taxon>
        <taxon>Solanaceae</taxon>
        <taxon>Solanoideae</taxon>
        <taxon>Solaneae</taxon>
        <taxon>Solanum</taxon>
    </lineage>
</organism>
<gene>
    <name evidence="1" type="ORF">H5410_029241</name>
</gene>
<keyword evidence="2" id="KW-1185">Reference proteome</keyword>